<keyword evidence="2" id="KW-1185">Reference proteome</keyword>
<protein>
    <submittedName>
        <fullName evidence="1">14034_t:CDS:1</fullName>
    </submittedName>
</protein>
<comment type="caution">
    <text evidence="1">The sequence shown here is derived from an EMBL/GenBank/DDBJ whole genome shotgun (WGS) entry which is preliminary data.</text>
</comment>
<accession>A0ABN7V9K1</accession>
<evidence type="ECO:0000313" key="1">
    <source>
        <dbReference type="EMBL" id="CAG8747170.1"/>
    </source>
</evidence>
<gene>
    <name evidence="1" type="ORF">GMARGA_LOCUS16001</name>
</gene>
<reference evidence="1 2" key="1">
    <citation type="submission" date="2021-06" db="EMBL/GenBank/DDBJ databases">
        <authorList>
            <person name="Kallberg Y."/>
            <person name="Tangrot J."/>
            <person name="Rosling A."/>
        </authorList>
    </citation>
    <scope>NUCLEOTIDE SEQUENCE [LARGE SCALE GENOMIC DNA]</scope>
    <source>
        <strain evidence="1 2">120-4 pot B 10/14</strain>
    </source>
</reference>
<dbReference type="EMBL" id="CAJVQB010011364">
    <property type="protein sequence ID" value="CAG8747170.1"/>
    <property type="molecule type" value="Genomic_DNA"/>
</dbReference>
<dbReference type="Proteomes" id="UP000789901">
    <property type="component" value="Unassembled WGS sequence"/>
</dbReference>
<sequence length="84" mass="8998">DVNLTITSNTAASGRVGRAVTSTTTNTTTTAETLATSSVATTSDAKARILELEAENLDIKTRYQKLENDMKGIQHLANRSTIDK</sequence>
<name>A0ABN7V9K1_GIGMA</name>
<organism evidence="1 2">
    <name type="scientific">Gigaspora margarita</name>
    <dbReference type="NCBI Taxonomy" id="4874"/>
    <lineage>
        <taxon>Eukaryota</taxon>
        <taxon>Fungi</taxon>
        <taxon>Fungi incertae sedis</taxon>
        <taxon>Mucoromycota</taxon>
        <taxon>Glomeromycotina</taxon>
        <taxon>Glomeromycetes</taxon>
        <taxon>Diversisporales</taxon>
        <taxon>Gigasporaceae</taxon>
        <taxon>Gigaspora</taxon>
    </lineage>
</organism>
<proteinExistence type="predicted"/>
<feature type="non-terminal residue" evidence="1">
    <location>
        <position position="1"/>
    </location>
</feature>
<evidence type="ECO:0000313" key="2">
    <source>
        <dbReference type="Proteomes" id="UP000789901"/>
    </source>
</evidence>